<keyword evidence="1" id="KW-0472">Membrane</keyword>
<evidence type="ECO:0000313" key="3">
    <source>
        <dbReference type="Proteomes" id="UP000243426"/>
    </source>
</evidence>
<reference evidence="3" key="1">
    <citation type="submission" date="2016-10" db="EMBL/GenBank/DDBJ databases">
        <authorList>
            <person name="Varghese N."/>
            <person name="Submissions S."/>
        </authorList>
    </citation>
    <scope>NUCLEOTIDE SEQUENCE [LARGE SCALE GENOMIC DNA]</scope>
    <source>
        <strain evidence="3">2SM5</strain>
    </source>
</reference>
<dbReference type="RefSeq" id="WP_090272202.1">
    <property type="nucleotide sequence ID" value="NZ_LT629748.1"/>
</dbReference>
<evidence type="ECO:0000313" key="2">
    <source>
        <dbReference type="EMBL" id="SDR96896.1"/>
    </source>
</evidence>
<proteinExistence type="predicted"/>
<keyword evidence="3" id="KW-1185">Reference proteome</keyword>
<sequence length="144" mass="16006">MTYLLVKILHLFAAMAFIGTLFFQVLILTPAGRRLDAGVRTPMSQALGQQARRVIHVVAFVLYGAGLTLAWPYRSLLADPLSSHFATLLSLKILLALLIIGHYAALIFLRRAQRVTERTMHLLNISLLVHAVLLVICAKTMFVL</sequence>
<dbReference type="Proteomes" id="UP000243426">
    <property type="component" value="Chromosome I"/>
</dbReference>
<feature type="transmembrane region" description="Helical" evidence="1">
    <location>
        <begin position="53"/>
        <end position="73"/>
    </location>
</feature>
<feature type="transmembrane region" description="Helical" evidence="1">
    <location>
        <begin position="85"/>
        <end position="109"/>
    </location>
</feature>
<dbReference type="InterPro" id="IPR007418">
    <property type="entry name" value="DUF474"/>
</dbReference>
<keyword evidence="1" id="KW-1133">Transmembrane helix</keyword>
<feature type="transmembrane region" description="Helical" evidence="1">
    <location>
        <begin position="121"/>
        <end position="142"/>
    </location>
</feature>
<dbReference type="AlphaFoldDB" id="A0A1H1ND33"/>
<protein>
    <recommendedName>
        <fullName evidence="4">Copper resistance protein D</fullName>
    </recommendedName>
</protein>
<gene>
    <name evidence="2" type="ORF">SAMN05216198_0876</name>
</gene>
<dbReference type="OrthoDB" id="5955722at2"/>
<evidence type="ECO:0008006" key="4">
    <source>
        <dbReference type="Google" id="ProtNLM"/>
    </source>
</evidence>
<name>A0A1H1ND33_9GAMM</name>
<feature type="transmembrane region" description="Helical" evidence="1">
    <location>
        <begin position="12"/>
        <end position="32"/>
    </location>
</feature>
<organism evidence="2 3">
    <name type="scientific">Halopseudomonas litoralis</name>
    <dbReference type="NCBI Taxonomy" id="797277"/>
    <lineage>
        <taxon>Bacteria</taxon>
        <taxon>Pseudomonadati</taxon>
        <taxon>Pseudomonadota</taxon>
        <taxon>Gammaproteobacteria</taxon>
        <taxon>Pseudomonadales</taxon>
        <taxon>Pseudomonadaceae</taxon>
        <taxon>Halopseudomonas</taxon>
    </lineage>
</organism>
<evidence type="ECO:0000256" key="1">
    <source>
        <dbReference type="SAM" id="Phobius"/>
    </source>
</evidence>
<dbReference type="PIRSF" id="PIRSF015875">
    <property type="entry name" value="UCP015875"/>
    <property type="match status" value="1"/>
</dbReference>
<keyword evidence="1" id="KW-0812">Transmembrane</keyword>
<accession>A0A1H1ND33</accession>
<dbReference type="EMBL" id="LT629748">
    <property type="protein sequence ID" value="SDR96896.1"/>
    <property type="molecule type" value="Genomic_DNA"/>
</dbReference>